<dbReference type="Gene3D" id="3.10.450.50">
    <property type="match status" value="1"/>
</dbReference>
<evidence type="ECO:0000259" key="1">
    <source>
        <dbReference type="Pfam" id="PF13577"/>
    </source>
</evidence>
<dbReference type="InterPro" id="IPR037401">
    <property type="entry name" value="SnoaL-like"/>
</dbReference>
<proteinExistence type="predicted"/>
<dbReference type="SUPFAM" id="SSF54427">
    <property type="entry name" value="NTF2-like"/>
    <property type="match status" value="1"/>
</dbReference>
<sequence>MNTADRLEIHELLGLHGHLMDSGAFDQLGSLFTPDVVYDLSAYGGGLLEGVEAIAAAGIALGDGNPVGHHVTNIVVSMEPDGTARARSKGIGVTADGRAGSVVYDDLLRKTASGWRIARRTVTPRRTPLRAD</sequence>
<evidence type="ECO:0000313" key="3">
    <source>
        <dbReference type="Proteomes" id="UP001602245"/>
    </source>
</evidence>
<dbReference type="Pfam" id="PF13577">
    <property type="entry name" value="SnoaL_4"/>
    <property type="match status" value="1"/>
</dbReference>
<gene>
    <name evidence="2" type="ORF">ACFY35_43100</name>
</gene>
<evidence type="ECO:0000313" key="2">
    <source>
        <dbReference type="EMBL" id="MFF5296266.1"/>
    </source>
</evidence>
<name>A0ABW6WVM0_9ACTN</name>
<accession>A0ABW6WVM0</accession>
<feature type="domain" description="SnoaL-like" evidence="1">
    <location>
        <begin position="3"/>
        <end position="121"/>
    </location>
</feature>
<organism evidence="2 3">
    <name type="scientific">Paractinoplanes globisporus</name>
    <dbReference type="NCBI Taxonomy" id="113565"/>
    <lineage>
        <taxon>Bacteria</taxon>
        <taxon>Bacillati</taxon>
        <taxon>Actinomycetota</taxon>
        <taxon>Actinomycetes</taxon>
        <taxon>Micromonosporales</taxon>
        <taxon>Micromonosporaceae</taxon>
        <taxon>Paractinoplanes</taxon>
    </lineage>
</organism>
<protein>
    <submittedName>
        <fullName evidence="2">Nuclear transport factor 2 family protein</fullName>
    </submittedName>
</protein>
<keyword evidence="3" id="KW-1185">Reference proteome</keyword>
<reference evidence="2 3" key="1">
    <citation type="submission" date="2024-10" db="EMBL/GenBank/DDBJ databases">
        <title>The Natural Products Discovery Center: Release of the First 8490 Sequenced Strains for Exploring Actinobacteria Biosynthetic Diversity.</title>
        <authorList>
            <person name="Kalkreuter E."/>
            <person name="Kautsar S.A."/>
            <person name="Yang D."/>
            <person name="Bader C.D."/>
            <person name="Teijaro C.N."/>
            <person name="Fluegel L."/>
            <person name="Davis C.M."/>
            <person name="Simpson J.R."/>
            <person name="Lauterbach L."/>
            <person name="Steele A.D."/>
            <person name="Gui C."/>
            <person name="Meng S."/>
            <person name="Li G."/>
            <person name="Viehrig K."/>
            <person name="Ye F."/>
            <person name="Su P."/>
            <person name="Kiefer A.F."/>
            <person name="Nichols A."/>
            <person name="Cepeda A.J."/>
            <person name="Yan W."/>
            <person name="Fan B."/>
            <person name="Jiang Y."/>
            <person name="Adhikari A."/>
            <person name="Zheng C.-J."/>
            <person name="Schuster L."/>
            <person name="Cowan T.M."/>
            <person name="Smanski M.J."/>
            <person name="Chevrette M.G."/>
            <person name="De Carvalho L.P.S."/>
            <person name="Shen B."/>
        </authorList>
    </citation>
    <scope>NUCLEOTIDE SEQUENCE [LARGE SCALE GENOMIC DNA]</scope>
    <source>
        <strain evidence="2 3">NPDC000087</strain>
    </source>
</reference>
<comment type="caution">
    <text evidence="2">The sequence shown here is derived from an EMBL/GenBank/DDBJ whole genome shotgun (WGS) entry which is preliminary data.</text>
</comment>
<dbReference type="InterPro" id="IPR032710">
    <property type="entry name" value="NTF2-like_dom_sf"/>
</dbReference>
<dbReference type="EMBL" id="JBIAZU010000008">
    <property type="protein sequence ID" value="MFF5296266.1"/>
    <property type="molecule type" value="Genomic_DNA"/>
</dbReference>
<dbReference type="Proteomes" id="UP001602245">
    <property type="component" value="Unassembled WGS sequence"/>
</dbReference>
<dbReference type="RefSeq" id="WP_020517041.1">
    <property type="nucleotide sequence ID" value="NZ_JBIAZU010000008.1"/>
</dbReference>